<dbReference type="PROSITE" id="PS51318">
    <property type="entry name" value="TAT"/>
    <property type="match status" value="1"/>
</dbReference>
<feature type="signal peptide" evidence="4">
    <location>
        <begin position="1"/>
        <end position="34"/>
    </location>
</feature>
<dbReference type="SUPFAM" id="SSF53850">
    <property type="entry name" value="Periplasmic binding protein-like II"/>
    <property type="match status" value="1"/>
</dbReference>
<dbReference type="PANTHER" id="PTHR30570:SF1">
    <property type="entry name" value="PHOSPHATE-BINDING PROTEIN PSTS"/>
    <property type="match status" value="1"/>
</dbReference>
<dbReference type="NCBIfam" id="TIGR02136">
    <property type="entry name" value="ptsS_2"/>
    <property type="match status" value="1"/>
</dbReference>
<dbReference type="AlphaFoldDB" id="A0A2M8QAI7"/>
<accession>A0A2M8QAI7</accession>
<dbReference type="EMBL" id="PGTN01000091">
    <property type="protein sequence ID" value="PJF46826.1"/>
    <property type="molecule type" value="Genomic_DNA"/>
</dbReference>
<dbReference type="Gene3D" id="3.40.190.10">
    <property type="entry name" value="Periplasmic binding protein-like II"/>
    <property type="match status" value="2"/>
</dbReference>
<gene>
    <name evidence="6" type="ORF">CUN48_11840</name>
</gene>
<keyword evidence="2" id="KW-0813">Transport</keyword>
<evidence type="ECO:0000313" key="7">
    <source>
        <dbReference type="Proteomes" id="UP000230790"/>
    </source>
</evidence>
<feature type="chain" id="PRO_5014682939" evidence="4">
    <location>
        <begin position="35"/>
        <end position="399"/>
    </location>
</feature>
<feature type="domain" description="PBP" evidence="5">
    <location>
        <begin position="80"/>
        <end position="346"/>
    </location>
</feature>
<reference evidence="6 7" key="1">
    <citation type="submission" date="2017-11" db="EMBL/GenBank/DDBJ databases">
        <title>Evolution of Phototrophy in the Chloroflexi Phylum Driven by Horizontal Gene Transfer.</title>
        <authorList>
            <person name="Ward L.M."/>
            <person name="Hemp J."/>
            <person name="Shih P.M."/>
            <person name="Mcglynn S.E."/>
            <person name="Fischer W."/>
        </authorList>
    </citation>
    <scope>NUCLEOTIDE SEQUENCE [LARGE SCALE GENOMIC DNA]</scope>
    <source>
        <strain evidence="6">JP3_7</strain>
    </source>
</reference>
<dbReference type="InterPro" id="IPR011862">
    <property type="entry name" value="Phos-bd"/>
</dbReference>
<evidence type="ECO:0000256" key="4">
    <source>
        <dbReference type="SAM" id="SignalP"/>
    </source>
</evidence>
<comment type="similarity">
    <text evidence="1">Belongs to the PstS family.</text>
</comment>
<dbReference type="CDD" id="cd13654">
    <property type="entry name" value="PBP2_phosphate_like_2"/>
    <property type="match status" value="1"/>
</dbReference>
<evidence type="ECO:0000259" key="5">
    <source>
        <dbReference type="Pfam" id="PF12849"/>
    </source>
</evidence>
<keyword evidence="3 4" id="KW-0732">Signal</keyword>
<protein>
    <submittedName>
        <fullName evidence="6">Phosphate-binding protein</fullName>
    </submittedName>
</protein>
<comment type="caution">
    <text evidence="6">The sequence shown here is derived from an EMBL/GenBank/DDBJ whole genome shotgun (WGS) entry which is preliminary data.</text>
</comment>
<dbReference type="Pfam" id="PF12849">
    <property type="entry name" value="PBP_like_2"/>
    <property type="match status" value="1"/>
</dbReference>
<sequence length="399" mass="42886">MHKPNTSLTTNRRHPKIIASLVAASLALAACATATPAAPAPTAAAPAEPTAAAPEPTAPAAEKIGLFEGTLPEPPNKEELAKLSGEISIDGSSTVYPVTAAAVEEFNKYAPNMRIAVGISGTGGGFKKFCNNETDISNASRPILPAEREACAKNNIEFIEIPVAFDGLAVVVSKDNTFASCIKASKLKEIWQPDSQGKTFKWSDIDPSWPNKNIVLFGAGSDSGTFDYFTEAIVGKGKSSRGDYQASEDDNVLVQGVAGDQYALGYFGYAYVVENTDKIRAVAIDYDLNPKTGEPTPFAGKCVEPNFETIKNGTYQPLSRPIFIYVKAASVDKPGMKEFINFYLSPSFTPLIQSREVGYVELERAIYEAAAKRFNNRVLGTLFPKGEEVGATLDRYLQN</sequence>
<dbReference type="PANTHER" id="PTHR30570">
    <property type="entry name" value="PERIPLASMIC PHOSPHATE BINDING COMPONENT OF PHOSPHATE ABC TRANSPORTER"/>
    <property type="match status" value="1"/>
</dbReference>
<dbReference type="Proteomes" id="UP000230790">
    <property type="component" value="Unassembled WGS sequence"/>
</dbReference>
<dbReference type="GO" id="GO:0042301">
    <property type="term" value="F:phosphate ion binding"/>
    <property type="evidence" value="ECO:0007669"/>
    <property type="project" value="InterPro"/>
</dbReference>
<organism evidence="6 7">
    <name type="scientific">Candidatus Thermofonsia Clade 3 bacterium</name>
    <dbReference type="NCBI Taxonomy" id="2364212"/>
    <lineage>
        <taxon>Bacteria</taxon>
        <taxon>Bacillati</taxon>
        <taxon>Chloroflexota</taxon>
        <taxon>Candidatus Thermofontia</taxon>
        <taxon>Candidatus Thermofonsia Clade 3</taxon>
    </lineage>
</organism>
<evidence type="ECO:0000256" key="1">
    <source>
        <dbReference type="ARBA" id="ARBA00008725"/>
    </source>
</evidence>
<dbReference type="InterPro" id="IPR024370">
    <property type="entry name" value="PBP_domain"/>
</dbReference>
<name>A0A2M8QAI7_9CHLR</name>
<evidence type="ECO:0000256" key="2">
    <source>
        <dbReference type="ARBA" id="ARBA00022448"/>
    </source>
</evidence>
<dbReference type="InterPro" id="IPR006311">
    <property type="entry name" value="TAT_signal"/>
</dbReference>
<dbReference type="PROSITE" id="PS51257">
    <property type="entry name" value="PROKAR_LIPOPROTEIN"/>
    <property type="match status" value="1"/>
</dbReference>
<evidence type="ECO:0000256" key="3">
    <source>
        <dbReference type="ARBA" id="ARBA00022729"/>
    </source>
</evidence>
<proteinExistence type="inferred from homology"/>
<dbReference type="InterPro" id="IPR050811">
    <property type="entry name" value="Phosphate_ABC_transporter"/>
</dbReference>
<evidence type="ECO:0000313" key="6">
    <source>
        <dbReference type="EMBL" id="PJF46826.1"/>
    </source>
</evidence>